<keyword evidence="2" id="KW-0812">Transmembrane</keyword>
<protein>
    <recommendedName>
        <fullName evidence="5">DUF4430 domain-containing protein</fullName>
    </recommendedName>
</protein>
<dbReference type="RefSeq" id="WP_008480977.1">
    <property type="nucleotide sequence ID" value="NZ_CAGS01000523.1"/>
</dbReference>
<name>I4EM75_9BACT</name>
<feature type="transmembrane region" description="Helical" evidence="2">
    <location>
        <begin position="206"/>
        <end position="225"/>
    </location>
</feature>
<gene>
    <name evidence="3" type="ORF">NITHO_570009</name>
</gene>
<feature type="region of interest" description="Disordered" evidence="1">
    <location>
        <begin position="172"/>
        <end position="194"/>
    </location>
</feature>
<keyword evidence="2" id="KW-0472">Membrane</keyword>
<comment type="caution">
    <text evidence="3">The sequence shown here is derived from an EMBL/GenBank/DDBJ whole genome shotgun (WGS) entry which is preliminary data.</text>
</comment>
<dbReference type="Proteomes" id="UP000004221">
    <property type="component" value="Unassembled WGS sequence"/>
</dbReference>
<keyword evidence="4" id="KW-1185">Reference proteome</keyword>
<evidence type="ECO:0000313" key="3">
    <source>
        <dbReference type="EMBL" id="CCF85788.1"/>
    </source>
</evidence>
<keyword evidence="2" id="KW-1133">Transmembrane helix</keyword>
<evidence type="ECO:0000256" key="2">
    <source>
        <dbReference type="SAM" id="Phobius"/>
    </source>
</evidence>
<dbReference type="OrthoDB" id="166731at2"/>
<evidence type="ECO:0000256" key="1">
    <source>
        <dbReference type="SAM" id="MobiDB-lite"/>
    </source>
</evidence>
<dbReference type="EMBL" id="CAGS01000523">
    <property type="protein sequence ID" value="CCF85788.1"/>
    <property type="molecule type" value="Genomic_DNA"/>
</dbReference>
<organism evidence="3 4">
    <name type="scientific">Nitrolancea hollandica Lb</name>
    <dbReference type="NCBI Taxonomy" id="1129897"/>
    <lineage>
        <taxon>Bacteria</taxon>
        <taxon>Pseudomonadati</taxon>
        <taxon>Thermomicrobiota</taxon>
        <taxon>Thermomicrobia</taxon>
        <taxon>Sphaerobacterales</taxon>
        <taxon>Sphaerobacterineae</taxon>
        <taxon>Sphaerobacteraceae</taxon>
        <taxon>Nitrolancea</taxon>
    </lineage>
</organism>
<evidence type="ECO:0008006" key="5">
    <source>
        <dbReference type="Google" id="ProtNLM"/>
    </source>
</evidence>
<proteinExistence type="predicted"/>
<evidence type="ECO:0000313" key="4">
    <source>
        <dbReference type="Proteomes" id="UP000004221"/>
    </source>
</evidence>
<accession>I4EM75</accession>
<sequence>MRSNSSFAYARRWGQPLGCLLGTLLLALLLLPSGVLAQQPHRAGLVIRHGDGRVVYRVVEFTEPEITGADLLLRAQVPLLTAGYGGMGQAVCSLDGEGCPSDNCFCKSYTNPSYFWRYYRLNVDGTWSSMAFGPDSRKIHDGDIDGWSWTAGESGLPNMSIDQIAAKAVNSASPEAGLSEPGTAPPTWSAPPAGAVPSPAWTGSTYLGFVLILLLLAGAIGAVLIRGRSGRKP</sequence>
<reference evidence="3 4" key="1">
    <citation type="journal article" date="2012" name="ISME J.">
        <title>Nitrification expanded: discovery, physiology and genomics of a nitrite-oxidizing bacterium from the phylum Chloroflexi.</title>
        <authorList>
            <person name="Sorokin D.Y."/>
            <person name="Lucker S."/>
            <person name="Vejmelkova D."/>
            <person name="Kostrikina N.A."/>
            <person name="Kleerebezem R."/>
            <person name="Rijpstra W.I."/>
            <person name="Damste J.S."/>
            <person name="Le Paslier D."/>
            <person name="Muyzer G."/>
            <person name="Wagner M."/>
            <person name="van Loosdrecht M.C."/>
            <person name="Daims H."/>
        </authorList>
    </citation>
    <scope>NUCLEOTIDE SEQUENCE [LARGE SCALE GENOMIC DNA]</scope>
    <source>
        <strain evidence="4">none</strain>
    </source>
</reference>
<dbReference type="AlphaFoldDB" id="I4EM75"/>